<evidence type="ECO:0000313" key="2">
    <source>
        <dbReference type="Proteomes" id="UP000010119"/>
    </source>
</evidence>
<evidence type="ECO:0000313" key="1">
    <source>
        <dbReference type="EMBL" id="EFI83820.1"/>
    </source>
</evidence>
<dbReference type="Proteomes" id="UP000010119">
    <property type="component" value="Unassembled WGS sequence"/>
</dbReference>
<protein>
    <submittedName>
        <fullName evidence="1">Uncharacterized protein</fullName>
    </submittedName>
</protein>
<proteinExistence type="predicted"/>
<dbReference type="HOGENOM" id="CLU_3185427_0_0_9"/>
<dbReference type="AlphaFoldDB" id="D7V067"/>
<organism evidence="1 2">
    <name type="scientific">Listeria grayi DSM 20601</name>
    <dbReference type="NCBI Taxonomy" id="525367"/>
    <lineage>
        <taxon>Bacteria</taxon>
        <taxon>Bacillati</taxon>
        <taxon>Bacillota</taxon>
        <taxon>Bacilli</taxon>
        <taxon>Bacillales</taxon>
        <taxon>Listeriaceae</taxon>
        <taxon>Listeria</taxon>
    </lineage>
</organism>
<dbReference type="EMBL" id="ACCR02000005">
    <property type="protein sequence ID" value="EFI83820.1"/>
    <property type="molecule type" value="Genomic_DNA"/>
</dbReference>
<comment type="caution">
    <text evidence="1">The sequence shown here is derived from an EMBL/GenBank/DDBJ whole genome shotgun (WGS) entry which is preliminary data.</text>
</comment>
<dbReference type="STRING" id="525367.HMPREF0556_12505"/>
<sequence length="46" mass="5183">MIFKNPLIIAISGFSLIIDVLKGMKGYLKMGTKWELFLVNKSSHIS</sequence>
<reference evidence="1" key="1">
    <citation type="submission" date="2010-06" db="EMBL/GenBank/DDBJ databases">
        <authorList>
            <person name="Muzny D."/>
            <person name="Qin X."/>
            <person name="Buhay C."/>
            <person name="Dugan-Rocha S."/>
            <person name="Ding Y."/>
            <person name="Chen G."/>
            <person name="Hawes A."/>
            <person name="Holder M."/>
            <person name="Jhangiani S."/>
            <person name="Johnson A."/>
            <person name="Khan Z."/>
            <person name="Li Z."/>
            <person name="Liu W."/>
            <person name="Liu X."/>
            <person name="Perez L."/>
            <person name="Shen H."/>
            <person name="Wang Q."/>
            <person name="Watt J."/>
            <person name="Xi L."/>
            <person name="Xin Y."/>
            <person name="Zhou J."/>
            <person name="Deng J."/>
            <person name="Jiang H."/>
            <person name="Liu Y."/>
            <person name="Qu J."/>
            <person name="Song X.-Z."/>
            <person name="Zhang L."/>
            <person name="Villasana D."/>
            <person name="Johnson A."/>
            <person name="Liu J."/>
            <person name="Liyanage D."/>
            <person name="Lorensuhewa L."/>
            <person name="Robinson T."/>
            <person name="Song A."/>
            <person name="Song B.-B."/>
            <person name="Dinh H."/>
            <person name="Thornton R."/>
            <person name="Coyle M."/>
            <person name="Francisco L."/>
            <person name="Jackson L."/>
            <person name="Javaid M."/>
            <person name="Korchina V."/>
            <person name="Kovar C."/>
            <person name="Mata R."/>
            <person name="Mathew T."/>
            <person name="Ngo R."/>
            <person name="Nguyen L."/>
            <person name="Nguyen N."/>
            <person name="Okwuonu G."/>
            <person name="Ongeri F."/>
            <person name="Pham C."/>
            <person name="Simmons D."/>
            <person name="Wilczek-Boney K."/>
            <person name="Hale W."/>
            <person name="Jakkamsetti A."/>
            <person name="Pham P."/>
            <person name="Ruth R."/>
            <person name="San Lucas F."/>
            <person name="Warren J."/>
            <person name="Zhang J."/>
            <person name="Zhao Z."/>
            <person name="Zhou C."/>
            <person name="Zhu D."/>
            <person name="Lee S."/>
            <person name="Bess C."/>
            <person name="Blankenburg K."/>
            <person name="Forbes L."/>
            <person name="Fu Q."/>
            <person name="Gubbala S."/>
            <person name="Hirani K."/>
            <person name="Jayaseelan J.C."/>
            <person name="Lara F."/>
            <person name="Munidasa M."/>
            <person name="Palculict T."/>
            <person name="Patil S."/>
            <person name="Pu L.-L."/>
            <person name="Saada N."/>
            <person name="Tang L."/>
            <person name="Weissenberger G."/>
            <person name="Zhu Y."/>
            <person name="Hemphill L."/>
            <person name="Shang Y."/>
            <person name="Youmans B."/>
            <person name="Ayvaz T."/>
            <person name="Ross M."/>
            <person name="Santibanez J."/>
            <person name="Aqrawi P."/>
            <person name="Gross S."/>
            <person name="Joshi V."/>
            <person name="Fowler G."/>
            <person name="Nazareth L."/>
            <person name="Reid J."/>
            <person name="Worley K."/>
            <person name="Petrosino J."/>
            <person name="Highlander S."/>
            <person name="Gibbs R."/>
        </authorList>
    </citation>
    <scope>NUCLEOTIDE SEQUENCE [LARGE SCALE GENOMIC DNA]</scope>
    <source>
        <strain evidence="1">DSM 20601</strain>
    </source>
</reference>
<accession>D7V067</accession>
<keyword evidence="2" id="KW-1185">Reference proteome</keyword>
<gene>
    <name evidence="1" type="ORF">HMPREF0556_12505</name>
</gene>
<name>D7V067_LISGR</name>